<dbReference type="Proteomes" id="UP001165089">
    <property type="component" value="Unassembled WGS sequence"/>
</dbReference>
<feature type="chain" id="PRO_5045827602" evidence="2">
    <location>
        <begin position="24"/>
        <end position="133"/>
    </location>
</feature>
<dbReference type="EMBL" id="BSDD01000005">
    <property type="protein sequence ID" value="GLH71145.1"/>
    <property type="molecule type" value="Genomic_DNA"/>
</dbReference>
<feature type="signal peptide" evidence="2">
    <location>
        <begin position="1"/>
        <end position="23"/>
    </location>
</feature>
<name>A0ABQ5Q9P4_9BACT</name>
<proteinExistence type="predicted"/>
<protein>
    <submittedName>
        <fullName evidence="3">Uncharacterized protein</fullName>
    </submittedName>
</protein>
<evidence type="ECO:0000313" key="3">
    <source>
        <dbReference type="EMBL" id="GLH71145.1"/>
    </source>
</evidence>
<comment type="caution">
    <text evidence="3">The sequence shown here is derived from an EMBL/GenBank/DDBJ whole genome shotgun (WGS) entry which is preliminary data.</text>
</comment>
<evidence type="ECO:0000256" key="1">
    <source>
        <dbReference type="SAM" id="MobiDB-lite"/>
    </source>
</evidence>
<evidence type="ECO:0000256" key="2">
    <source>
        <dbReference type="SAM" id="SignalP"/>
    </source>
</evidence>
<evidence type="ECO:0000313" key="4">
    <source>
        <dbReference type="Proteomes" id="UP001165089"/>
    </source>
</evidence>
<accession>A0ABQ5Q9P4</accession>
<organism evidence="3 4">
    <name type="scientific">Geothrix rubra</name>
    <dbReference type="NCBI Taxonomy" id="2927977"/>
    <lineage>
        <taxon>Bacteria</taxon>
        <taxon>Pseudomonadati</taxon>
        <taxon>Acidobacteriota</taxon>
        <taxon>Holophagae</taxon>
        <taxon>Holophagales</taxon>
        <taxon>Holophagaceae</taxon>
        <taxon>Geothrix</taxon>
    </lineage>
</organism>
<reference evidence="3 4" key="1">
    <citation type="journal article" date="2023" name="Antonie Van Leeuwenhoek">
        <title>Mesoterricola silvestris gen. nov., sp. nov., Mesoterricola sediminis sp. nov., Geothrix oryzae sp. nov., Geothrix edaphica sp. nov., Geothrix rubra sp. nov., and Geothrix limicola sp. nov., six novel members of Acidobacteriota isolated from soils.</title>
        <authorList>
            <person name="Itoh H."/>
            <person name="Sugisawa Y."/>
            <person name="Mise K."/>
            <person name="Xu Z."/>
            <person name="Kuniyasu M."/>
            <person name="Ushijima N."/>
            <person name="Kawano K."/>
            <person name="Kobayashi E."/>
            <person name="Shiratori Y."/>
            <person name="Masuda Y."/>
            <person name="Senoo K."/>
        </authorList>
    </citation>
    <scope>NUCLEOTIDE SEQUENCE [LARGE SCALE GENOMIC DNA]</scope>
    <source>
        <strain evidence="3 4">Red803</strain>
    </source>
</reference>
<keyword evidence="4" id="KW-1185">Reference proteome</keyword>
<keyword evidence="2" id="KW-0732">Signal</keyword>
<sequence length="133" mass="13954">MRTLLRTLLACALLIGGVGLDWAPATGAAESHEACCCGMLPGPHDSCPCPKPETPQGPSQNGCGGRTTPVSTPLALLQRAEQGETRRSEPRPEPATVKVAQVAGPVDLQPVLPARGRDPDLGRHLARLNLLRI</sequence>
<feature type="region of interest" description="Disordered" evidence="1">
    <location>
        <begin position="48"/>
        <end position="71"/>
    </location>
</feature>
<dbReference type="RefSeq" id="WP_285727102.1">
    <property type="nucleotide sequence ID" value="NZ_BSDD01000005.1"/>
</dbReference>
<gene>
    <name evidence="3" type="ORF">GETHPA_26780</name>
</gene>